<dbReference type="EMBL" id="JADIMW010000052">
    <property type="protein sequence ID" value="MBO8438213.1"/>
    <property type="molecule type" value="Genomic_DNA"/>
</dbReference>
<dbReference type="PANTHER" id="PTHR42709">
    <property type="entry name" value="ALKALINE PHOSPHATASE LIKE PROTEIN"/>
    <property type="match status" value="1"/>
</dbReference>
<evidence type="ECO:0000256" key="1">
    <source>
        <dbReference type="SAM" id="Phobius"/>
    </source>
</evidence>
<gene>
    <name evidence="3" type="ORF">IAC54_04860</name>
</gene>
<feature type="transmembrane region" description="Helical" evidence="1">
    <location>
        <begin position="97"/>
        <end position="116"/>
    </location>
</feature>
<evidence type="ECO:0000259" key="2">
    <source>
        <dbReference type="Pfam" id="PF09335"/>
    </source>
</evidence>
<dbReference type="AlphaFoldDB" id="A0A9D9E351"/>
<evidence type="ECO:0000313" key="4">
    <source>
        <dbReference type="Proteomes" id="UP000823636"/>
    </source>
</evidence>
<keyword evidence="1" id="KW-1133">Transmembrane helix</keyword>
<organism evidence="3 4">
    <name type="scientific">Candidatus Caccoplasma merdipullorum</name>
    <dbReference type="NCBI Taxonomy" id="2840718"/>
    <lineage>
        <taxon>Bacteria</taxon>
        <taxon>Pseudomonadati</taxon>
        <taxon>Bacteroidota</taxon>
        <taxon>Bacteroidia</taxon>
        <taxon>Bacteroidales</taxon>
        <taxon>Bacteroidaceae</taxon>
        <taxon>Bacteroidaceae incertae sedis</taxon>
        <taxon>Candidatus Caccoplasma</taxon>
    </lineage>
</organism>
<feature type="transmembrane region" description="Helical" evidence="1">
    <location>
        <begin position="46"/>
        <end position="66"/>
    </location>
</feature>
<dbReference type="Pfam" id="PF09335">
    <property type="entry name" value="VTT_dom"/>
    <property type="match status" value="1"/>
</dbReference>
<evidence type="ECO:0000313" key="3">
    <source>
        <dbReference type="EMBL" id="MBO8438213.1"/>
    </source>
</evidence>
<proteinExistence type="predicted"/>
<dbReference type="InterPro" id="IPR051311">
    <property type="entry name" value="DedA_domain"/>
</dbReference>
<feature type="transmembrane region" description="Helical" evidence="1">
    <location>
        <begin position="12"/>
        <end position="40"/>
    </location>
</feature>
<reference evidence="3" key="1">
    <citation type="submission" date="2020-10" db="EMBL/GenBank/DDBJ databases">
        <authorList>
            <person name="Gilroy R."/>
        </authorList>
    </citation>
    <scope>NUCLEOTIDE SEQUENCE</scope>
    <source>
        <strain evidence="3">G3-4614</strain>
    </source>
</reference>
<sequence>MDLIAEFSGWGYTGMFISAFISGSIFPFCSEAVLAILVAAGYDIPLTLATATAGNFLGGVTCYYIGRLGKTEWIEKYLRVKPEKLEKAERFLQKGPGGIMAFFTFLPGGDIIIIALGYMRANVWICNISMLLGKFLRYYLIYMGVDLFV</sequence>
<reference evidence="3" key="2">
    <citation type="journal article" date="2021" name="PeerJ">
        <title>Extensive microbial diversity within the chicken gut microbiome revealed by metagenomics and culture.</title>
        <authorList>
            <person name="Gilroy R."/>
            <person name="Ravi A."/>
            <person name="Getino M."/>
            <person name="Pursley I."/>
            <person name="Horton D.L."/>
            <person name="Alikhan N.F."/>
            <person name="Baker D."/>
            <person name="Gharbi K."/>
            <person name="Hall N."/>
            <person name="Watson M."/>
            <person name="Adriaenssens E.M."/>
            <person name="Foster-Nyarko E."/>
            <person name="Jarju S."/>
            <person name="Secka A."/>
            <person name="Antonio M."/>
            <person name="Oren A."/>
            <person name="Chaudhuri R.R."/>
            <person name="La Ragione R."/>
            <person name="Hildebrand F."/>
            <person name="Pallen M.J."/>
        </authorList>
    </citation>
    <scope>NUCLEOTIDE SEQUENCE</scope>
    <source>
        <strain evidence="3">G3-4614</strain>
    </source>
</reference>
<protein>
    <submittedName>
        <fullName evidence="3">DedA family protein</fullName>
    </submittedName>
</protein>
<keyword evidence="1" id="KW-0812">Transmembrane</keyword>
<comment type="caution">
    <text evidence="3">The sequence shown here is derived from an EMBL/GenBank/DDBJ whole genome shotgun (WGS) entry which is preliminary data.</text>
</comment>
<name>A0A9D9E351_9BACT</name>
<feature type="domain" description="VTT" evidence="2">
    <location>
        <begin position="32"/>
        <end position="143"/>
    </location>
</feature>
<dbReference type="PANTHER" id="PTHR42709:SF4">
    <property type="entry name" value="INNER MEMBRANE PROTEIN YQAA"/>
    <property type="match status" value="1"/>
</dbReference>
<dbReference type="InterPro" id="IPR032816">
    <property type="entry name" value="VTT_dom"/>
</dbReference>
<keyword evidence="1" id="KW-0472">Membrane</keyword>
<feature type="transmembrane region" description="Helical" evidence="1">
    <location>
        <begin position="122"/>
        <end position="140"/>
    </location>
</feature>
<accession>A0A9D9E351</accession>
<dbReference type="Proteomes" id="UP000823636">
    <property type="component" value="Unassembled WGS sequence"/>
</dbReference>